<evidence type="ECO:0000256" key="2">
    <source>
        <dbReference type="ARBA" id="ARBA00022670"/>
    </source>
</evidence>
<evidence type="ECO:0000313" key="7">
    <source>
        <dbReference type="EMBL" id="PJZ75243.1"/>
    </source>
</evidence>
<dbReference type="EMBL" id="NPDZ01000001">
    <property type="protein sequence ID" value="PJZ75243.1"/>
    <property type="molecule type" value="Genomic_DNA"/>
</dbReference>
<protein>
    <recommendedName>
        <fullName evidence="5">NlpC/P60 domain-containing protein</fullName>
    </recommendedName>
</protein>
<evidence type="ECO:0000313" key="8">
    <source>
        <dbReference type="Proteomes" id="UP000231962"/>
    </source>
</evidence>
<dbReference type="Proteomes" id="UP000231962">
    <property type="component" value="Unassembled WGS sequence"/>
</dbReference>
<sequence length="78" mass="8946">MTQQTRNVDISELEEGDLLFFDITGSGISHVDVYLKDQKFVHASVVKGVTVNSLQEKYYQEKFKSAGRILTVRKHEKD</sequence>
<keyword evidence="4" id="KW-0788">Thiol protease</keyword>
<dbReference type="SUPFAM" id="SSF54001">
    <property type="entry name" value="Cysteine proteinases"/>
    <property type="match status" value="1"/>
</dbReference>
<evidence type="ECO:0000256" key="3">
    <source>
        <dbReference type="ARBA" id="ARBA00022801"/>
    </source>
</evidence>
<dbReference type="InterPro" id="IPR051202">
    <property type="entry name" value="Peptidase_C40"/>
</dbReference>
<keyword evidence="2" id="KW-0645">Protease</keyword>
<dbReference type="AlphaFoldDB" id="A0A2M9ZTM1"/>
<evidence type="ECO:0000259" key="5">
    <source>
        <dbReference type="PROSITE" id="PS51935"/>
    </source>
</evidence>
<keyword evidence="8" id="KW-1185">Reference proteome</keyword>
<organism evidence="7 9">
    <name type="scientific">Leptospira perolatii</name>
    <dbReference type="NCBI Taxonomy" id="2023191"/>
    <lineage>
        <taxon>Bacteria</taxon>
        <taxon>Pseudomonadati</taxon>
        <taxon>Spirochaetota</taxon>
        <taxon>Spirochaetia</taxon>
        <taxon>Leptospirales</taxon>
        <taxon>Leptospiraceae</taxon>
        <taxon>Leptospira</taxon>
    </lineage>
</organism>
<evidence type="ECO:0000256" key="4">
    <source>
        <dbReference type="ARBA" id="ARBA00022807"/>
    </source>
</evidence>
<dbReference type="Proteomes" id="UP000231990">
    <property type="component" value="Unassembled WGS sequence"/>
</dbReference>
<dbReference type="OrthoDB" id="9813118at2"/>
<dbReference type="PANTHER" id="PTHR47053:SF1">
    <property type="entry name" value="MUREIN DD-ENDOPEPTIDASE MEPH-RELATED"/>
    <property type="match status" value="1"/>
</dbReference>
<dbReference type="GO" id="GO:0008234">
    <property type="term" value="F:cysteine-type peptidase activity"/>
    <property type="evidence" value="ECO:0007669"/>
    <property type="project" value="UniProtKB-KW"/>
</dbReference>
<name>A0A2M9ZTM1_9LEPT</name>
<dbReference type="InterPro" id="IPR038765">
    <property type="entry name" value="Papain-like_cys_pep_sf"/>
</dbReference>
<comment type="caution">
    <text evidence="7">The sequence shown here is derived from an EMBL/GenBank/DDBJ whole genome shotgun (WGS) entry which is preliminary data.</text>
</comment>
<dbReference type="GO" id="GO:0006508">
    <property type="term" value="P:proteolysis"/>
    <property type="evidence" value="ECO:0007669"/>
    <property type="project" value="UniProtKB-KW"/>
</dbReference>
<accession>A0A2M9ZTM1</accession>
<evidence type="ECO:0000313" key="9">
    <source>
        <dbReference type="Proteomes" id="UP000231990"/>
    </source>
</evidence>
<dbReference type="Gene3D" id="3.90.1720.10">
    <property type="entry name" value="endopeptidase domain like (from Nostoc punctiforme)"/>
    <property type="match status" value="1"/>
</dbReference>
<proteinExistence type="inferred from homology"/>
<keyword evidence="3" id="KW-0378">Hydrolase</keyword>
<feature type="domain" description="NlpC/P60" evidence="5">
    <location>
        <begin position="1"/>
        <end position="70"/>
    </location>
</feature>
<dbReference type="EMBL" id="NPDY01000016">
    <property type="protein sequence ID" value="PJZ68808.1"/>
    <property type="molecule type" value="Genomic_DNA"/>
</dbReference>
<reference evidence="8 9" key="1">
    <citation type="submission" date="2017-07" db="EMBL/GenBank/DDBJ databases">
        <title>Leptospira spp. isolated from tropical soils.</title>
        <authorList>
            <person name="Thibeaux R."/>
            <person name="Iraola G."/>
            <person name="Ferres I."/>
            <person name="Bierque E."/>
            <person name="Girault D."/>
            <person name="Soupe-Gilbert M.-E."/>
            <person name="Picardeau M."/>
            <person name="Goarant C."/>
        </authorList>
    </citation>
    <scope>NUCLEOTIDE SEQUENCE [LARGE SCALE GENOMIC DNA]</scope>
    <source>
        <strain evidence="7 9">FH1-B-B1</strain>
        <strain evidence="6 8">FH1-B-C1</strain>
    </source>
</reference>
<evidence type="ECO:0000313" key="6">
    <source>
        <dbReference type="EMBL" id="PJZ68808.1"/>
    </source>
</evidence>
<comment type="similarity">
    <text evidence="1">Belongs to the peptidase C40 family.</text>
</comment>
<evidence type="ECO:0000256" key="1">
    <source>
        <dbReference type="ARBA" id="ARBA00007074"/>
    </source>
</evidence>
<dbReference type="Pfam" id="PF00877">
    <property type="entry name" value="NLPC_P60"/>
    <property type="match status" value="1"/>
</dbReference>
<dbReference type="PANTHER" id="PTHR47053">
    <property type="entry name" value="MUREIN DD-ENDOPEPTIDASE MEPH-RELATED"/>
    <property type="match status" value="1"/>
</dbReference>
<dbReference type="PROSITE" id="PS51935">
    <property type="entry name" value="NLPC_P60"/>
    <property type="match status" value="1"/>
</dbReference>
<dbReference type="InterPro" id="IPR000064">
    <property type="entry name" value="NLP_P60_dom"/>
</dbReference>
<gene>
    <name evidence="6" type="ORF">CH360_14725</name>
    <name evidence="7" type="ORF">CH373_03845</name>
</gene>